<organism evidence="2 3">
    <name type="scientific">Halomarina halobia</name>
    <dbReference type="NCBI Taxonomy" id="3033386"/>
    <lineage>
        <taxon>Archaea</taxon>
        <taxon>Methanobacteriati</taxon>
        <taxon>Methanobacteriota</taxon>
        <taxon>Stenosarchaea group</taxon>
        <taxon>Halobacteria</taxon>
        <taxon>Halobacteriales</taxon>
        <taxon>Natronomonadaceae</taxon>
        <taxon>Halomarina</taxon>
    </lineage>
</organism>
<reference evidence="2 3" key="1">
    <citation type="journal article" date="2019" name="Int. J. Syst. Evol. Microbiol.">
        <title>The Global Catalogue of Microorganisms (GCM) 10K type strain sequencing project: providing services to taxonomists for standard genome sequencing and annotation.</title>
        <authorList>
            <consortium name="The Broad Institute Genomics Platform"/>
            <consortium name="The Broad Institute Genome Sequencing Center for Infectious Disease"/>
            <person name="Wu L."/>
            <person name="Ma J."/>
        </authorList>
    </citation>
    <scope>NUCLEOTIDE SEQUENCE [LARGE SCALE GENOMIC DNA]</scope>
    <source>
        <strain evidence="2 3">PSR21</strain>
    </source>
</reference>
<gene>
    <name evidence="2" type="ORF">ACFQPE_02615</name>
</gene>
<dbReference type="GeneID" id="79314661"/>
<keyword evidence="3" id="KW-1185">Reference proteome</keyword>
<evidence type="ECO:0000256" key="1">
    <source>
        <dbReference type="SAM" id="MobiDB-lite"/>
    </source>
</evidence>
<dbReference type="RefSeq" id="WP_276305091.1">
    <property type="nucleotide sequence ID" value="NZ_CP119992.1"/>
</dbReference>
<sequence length="201" mass="20434">MHAHRFITLVSLGAILATATGLVFVVGGAPAPGHPGTPLPTDDGDRAGSTGSIVVDDSRLAEGTVPPRSGRNGGGGSPTPTAATSASGAGSYAFSVTRIEPIAPTGAAVVASVTNRADRPRTGVVVETRISAGGEPVWRGTERVGRLAPGETHTIERTVETDLGGALAVERNGGVVTVETVVRSEQGVERYEIRRQAVAPR</sequence>
<feature type="compositionally biased region" description="Low complexity" evidence="1">
    <location>
        <begin position="78"/>
        <end position="87"/>
    </location>
</feature>
<feature type="region of interest" description="Disordered" evidence="1">
    <location>
        <begin position="34"/>
        <end position="87"/>
    </location>
</feature>
<protein>
    <submittedName>
        <fullName evidence="2">Uncharacterized protein</fullName>
    </submittedName>
</protein>
<dbReference type="EMBL" id="JBHTBF010000001">
    <property type="protein sequence ID" value="MFC7315690.1"/>
    <property type="molecule type" value="Genomic_DNA"/>
</dbReference>
<dbReference type="Proteomes" id="UP001596547">
    <property type="component" value="Unassembled WGS sequence"/>
</dbReference>
<evidence type="ECO:0000313" key="3">
    <source>
        <dbReference type="Proteomes" id="UP001596547"/>
    </source>
</evidence>
<name>A0ABD6A5M4_9EURY</name>
<evidence type="ECO:0000313" key="2">
    <source>
        <dbReference type="EMBL" id="MFC7315690.1"/>
    </source>
</evidence>
<comment type="caution">
    <text evidence="2">The sequence shown here is derived from an EMBL/GenBank/DDBJ whole genome shotgun (WGS) entry which is preliminary data.</text>
</comment>
<accession>A0ABD6A5M4</accession>
<dbReference type="AlphaFoldDB" id="A0ABD6A5M4"/>
<proteinExistence type="predicted"/>